<feature type="transmembrane region" description="Helical" evidence="1">
    <location>
        <begin position="38"/>
        <end position="55"/>
    </location>
</feature>
<evidence type="ECO:0000313" key="2">
    <source>
        <dbReference type="Proteomes" id="UP000887574"/>
    </source>
</evidence>
<keyword evidence="2" id="KW-1185">Reference proteome</keyword>
<evidence type="ECO:0000256" key="1">
    <source>
        <dbReference type="SAM" id="Phobius"/>
    </source>
</evidence>
<dbReference type="Proteomes" id="UP000887574">
    <property type="component" value="Unplaced"/>
</dbReference>
<dbReference type="WBParaSite" id="jg15455">
    <property type="protein sequence ID" value="jg15455"/>
    <property type="gene ID" value="jg15455"/>
</dbReference>
<organism evidence="2 3">
    <name type="scientific">Ditylenchus dipsaci</name>
    <dbReference type="NCBI Taxonomy" id="166011"/>
    <lineage>
        <taxon>Eukaryota</taxon>
        <taxon>Metazoa</taxon>
        <taxon>Ecdysozoa</taxon>
        <taxon>Nematoda</taxon>
        <taxon>Chromadorea</taxon>
        <taxon>Rhabditida</taxon>
        <taxon>Tylenchina</taxon>
        <taxon>Tylenchomorpha</taxon>
        <taxon>Sphaerularioidea</taxon>
        <taxon>Anguinidae</taxon>
        <taxon>Anguininae</taxon>
        <taxon>Ditylenchus</taxon>
    </lineage>
</organism>
<name>A0A915D512_9BILA</name>
<keyword evidence="1" id="KW-0812">Transmembrane</keyword>
<keyword evidence="1" id="KW-1133">Transmembrane helix</keyword>
<proteinExistence type="predicted"/>
<reference evidence="3" key="1">
    <citation type="submission" date="2022-11" db="UniProtKB">
        <authorList>
            <consortium name="WormBaseParasite"/>
        </authorList>
    </citation>
    <scope>IDENTIFICATION</scope>
</reference>
<sequence>MLLAEPAVLPEVVYESTALFTSRDDDGTALMPLHFAKILVKLSVLGLAMFVIRVFKHNAYAIVWNSPFCNGQCPVGEQMLYRSHNGQHNDQVLLTEKEFGKGCWMDIRLTVARNKV</sequence>
<evidence type="ECO:0000313" key="3">
    <source>
        <dbReference type="WBParaSite" id="jg15455"/>
    </source>
</evidence>
<dbReference type="AlphaFoldDB" id="A0A915D512"/>
<accession>A0A915D512</accession>
<keyword evidence="1" id="KW-0472">Membrane</keyword>
<protein>
    <submittedName>
        <fullName evidence="3">Uncharacterized protein</fullName>
    </submittedName>
</protein>